<evidence type="ECO:0000256" key="4">
    <source>
        <dbReference type="ARBA" id="ARBA00022833"/>
    </source>
</evidence>
<evidence type="ECO:0000256" key="2">
    <source>
        <dbReference type="ARBA" id="ARBA00008072"/>
    </source>
</evidence>
<dbReference type="InterPro" id="IPR036291">
    <property type="entry name" value="NAD(P)-bd_dom_sf"/>
</dbReference>
<gene>
    <name evidence="7" type="ORF">SLS56_002339</name>
</gene>
<keyword evidence="3" id="KW-0479">Metal-binding</keyword>
<protein>
    <recommendedName>
        <fullName evidence="6">Enoyl reductase (ER) domain-containing protein</fullName>
    </recommendedName>
</protein>
<proteinExistence type="inferred from homology"/>
<accession>A0ABR3T429</accession>
<organism evidence="7 8">
    <name type="scientific">Neofusicoccum ribis</name>
    <dbReference type="NCBI Taxonomy" id="45134"/>
    <lineage>
        <taxon>Eukaryota</taxon>
        <taxon>Fungi</taxon>
        <taxon>Dikarya</taxon>
        <taxon>Ascomycota</taxon>
        <taxon>Pezizomycotina</taxon>
        <taxon>Dothideomycetes</taxon>
        <taxon>Dothideomycetes incertae sedis</taxon>
        <taxon>Botryosphaeriales</taxon>
        <taxon>Botryosphaeriaceae</taxon>
        <taxon>Neofusicoccum</taxon>
    </lineage>
</organism>
<dbReference type="InterPro" id="IPR020843">
    <property type="entry name" value="ER"/>
</dbReference>
<dbReference type="Pfam" id="PF08240">
    <property type="entry name" value="ADH_N"/>
    <property type="match status" value="1"/>
</dbReference>
<dbReference type="Gene3D" id="3.90.180.10">
    <property type="entry name" value="Medium-chain alcohol dehydrogenases, catalytic domain"/>
    <property type="match status" value="1"/>
</dbReference>
<dbReference type="Proteomes" id="UP001521116">
    <property type="component" value="Unassembled WGS sequence"/>
</dbReference>
<dbReference type="PANTHER" id="PTHR42940:SF8">
    <property type="entry name" value="VACUOLAR PROTEIN SORTING-ASSOCIATED PROTEIN 11"/>
    <property type="match status" value="1"/>
</dbReference>
<keyword evidence="4" id="KW-0862">Zinc</keyword>
<evidence type="ECO:0000256" key="1">
    <source>
        <dbReference type="ARBA" id="ARBA00001947"/>
    </source>
</evidence>
<sequence length="378" mass="39232">MIPEGQRDDWPHTGPDPIPDSMLACQVVEFKKPYKIHQIPVPAAPLGATDLLVKVAVASLCHTDNMVAAGTFAPPLPCTASHEGAGTVAATGGDVHDLRPGDRVMCGLYLHQCGACGDCAAGAPQYCAHSAGAIGVHTHGAFAEYVRVDARNAVKLPDNVSFETAAPLACAGCTIYKGVMATGLHAGEWICLVGAGGGLGHLGIQFAKALGLHVVGIDARDEGLELARKTGADVVVDARKGKEAVVKEVQAVTAGEGVNATVTISDAKDAAALGCAVTKVHGLMVQIAQPDEVSVPFRELVFRDIKIHGSLICGPEEARQMMKVVSENGISVKTNPVHGLNEIPKLLELARSGKMSGKGIVIVDPKQIEHEKTIGATI</sequence>
<dbReference type="InterPro" id="IPR013154">
    <property type="entry name" value="ADH-like_N"/>
</dbReference>
<dbReference type="Pfam" id="PF00107">
    <property type="entry name" value="ADH_zinc_N"/>
    <property type="match status" value="1"/>
</dbReference>
<dbReference type="Gene3D" id="3.40.50.720">
    <property type="entry name" value="NAD(P)-binding Rossmann-like Domain"/>
    <property type="match status" value="1"/>
</dbReference>
<dbReference type="InterPro" id="IPR011032">
    <property type="entry name" value="GroES-like_sf"/>
</dbReference>
<evidence type="ECO:0000259" key="6">
    <source>
        <dbReference type="SMART" id="SM00829"/>
    </source>
</evidence>
<dbReference type="SUPFAM" id="SSF51735">
    <property type="entry name" value="NAD(P)-binding Rossmann-fold domains"/>
    <property type="match status" value="1"/>
</dbReference>
<keyword evidence="8" id="KW-1185">Reference proteome</keyword>
<dbReference type="SMART" id="SM00829">
    <property type="entry name" value="PKS_ER"/>
    <property type="match status" value="1"/>
</dbReference>
<dbReference type="PANTHER" id="PTHR42940">
    <property type="entry name" value="ALCOHOL DEHYDROGENASE 1-RELATED"/>
    <property type="match status" value="1"/>
</dbReference>
<feature type="domain" description="Enoyl reductase (ER)" evidence="6">
    <location>
        <begin position="31"/>
        <end position="361"/>
    </location>
</feature>
<keyword evidence="5" id="KW-0560">Oxidoreductase</keyword>
<dbReference type="SUPFAM" id="SSF50129">
    <property type="entry name" value="GroES-like"/>
    <property type="match status" value="1"/>
</dbReference>
<evidence type="ECO:0000256" key="5">
    <source>
        <dbReference type="ARBA" id="ARBA00023002"/>
    </source>
</evidence>
<name>A0ABR3T429_9PEZI</name>
<evidence type="ECO:0000313" key="7">
    <source>
        <dbReference type="EMBL" id="KAL1634329.1"/>
    </source>
</evidence>
<evidence type="ECO:0000313" key="8">
    <source>
        <dbReference type="Proteomes" id="UP001521116"/>
    </source>
</evidence>
<reference evidence="7 8" key="1">
    <citation type="submission" date="2024-02" db="EMBL/GenBank/DDBJ databases">
        <title>De novo assembly and annotation of 12 fungi associated with fruit tree decline syndrome in Ontario, Canada.</title>
        <authorList>
            <person name="Sulman M."/>
            <person name="Ellouze W."/>
            <person name="Ilyukhin E."/>
        </authorList>
    </citation>
    <scope>NUCLEOTIDE SEQUENCE [LARGE SCALE GENOMIC DNA]</scope>
    <source>
        <strain evidence="7 8">M1-105</strain>
    </source>
</reference>
<comment type="similarity">
    <text evidence="2">Belongs to the zinc-containing alcohol dehydrogenase family.</text>
</comment>
<comment type="cofactor">
    <cofactor evidence="1">
        <name>Zn(2+)</name>
        <dbReference type="ChEBI" id="CHEBI:29105"/>
    </cofactor>
</comment>
<comment type="caution">
    <text evidence="7">The sequence shown here is derived from an EMBL/GenBank/DDBJ whole genome shotgun (WGS) entry which is preliminary data.</text>
</comment>
<evidence type="ECO:0000256" key="3">
    <source>
        <dbReference type="ARBA" id="ARBA00022723"/>
    </source>
</evidence>
<dbReference type="InterPro" id="IPR013149">
    <property type="entry name" value="ADH-like_C"/>
</dbReference>
<dbReference type="EMBL" id="JAJVDC020000016">
    <property type="protein sequence ID" value="KAL1634329.1"/>
    <property type="molecule type" value="Genomic_DNA"/>
</dbReference>